<dbReference type="KEGG" id="barh:WN72_24425"/>
<dbReference type="RefSeq" id="WP_092216299.1">
    <property type="nucleotide sequence ID" value="NZ_CP030050.1"/>
</dbReference>
<gene>
    <name evidence="1" type="ORF">WN72_24425</name>
</gene>
<name>A0AAE7NPP9_9BRAD</name>
<dbReference type="Proteomes" id="UP000594015">
    <property type="component" value="Chromosome"/>
</dbReference>
<proteinExistence type="predicted"/>
<accession>A0AAE7NPP9</accession>
<protein>
    <submittedName>
        <fullName evidence="1">Uncharacterized protein</fullName>
    </submittedName>
</protein>
<dbReference type="EMBL" id="CP030050">
    <property type="protein sequence ID" value="QOZ69111.1"/>
    <property type="molecule type" value="Genomic_DNA"/>
</dbReference>
<evidence type="ECO:0000313" key="1">
    <source>
        <dbReference type="EMBL" id="QOZ69111.1"/>
    </source>
</evidence>
<sequence length="97" mass="10546">MANRNGNISRPSSSNFDLAVFAKREVDRAGEDDTAYERAIVTLETAPATTPQGIAAKFDLLWSRIEMLVEDEDSLSVIADLARGIGDGLIHLQREAA</sequence>
<organism evidence="1 2">
    <name type="scientific">Bradyrhizobium arachidis</name>
    <dbReference type="NCBI Taxonomy" id="858423"/>
    <lineage>
        <taxon>Bacteria</taxon>
        <taxon>Pseudomonadati</taxon>
        <taxon>Pseudomonadota</taxon>
        <taxon>Alphaproteobacteria</taxon>
        <taxon>Hyphomicrobiales</taxon>
        <taxon>Nitrobacteraceae</taxon>
        <taxon>Bradyrhizobium</taxon>
    </lineage>
</organism>
<dbReference type="AlphaFoldDB" id="A0AAE7NPP9"/>
<reference evidence="1 2" key="1">
    <citation type="submission" date="2018-06" db="EMBL/GenBank/DDBJ databases">
        <title>Comparative genomics of Bradyrhizobium nodulating Arachidis hypogaea.</title>
        <authorList>
            <person name="Li Y."/>
        </authorList>
    </citation>
    <scope>NUCLEOTIDE SEQUENCE [LARGE SCALE GENOMIC DNA]</scope>
    <source>
        <strain evidence="1 2">CCBAU 051107</strain>
    </source>
</reference>
<evidence type="ECO:0000313" key="2">
    <source>
        <dbReference type="Proteomes" id="UP000594015"/>
    </source>
</evidence>